<dbReference type="STRING" id="641238.SAMN04490244_10722"/>
<organism evidence="3 4">
    <name type="scientific">Tranquillimonas rosea</name>
    <dbReference type="NCBI Taxonomy" id="641238"/>
    <lineage>
        <taxon>Bacteria</taxon>
        <taxon>Pseudomonadati</taxon>
        <taxon>Pseudomonadota</taxon>
        <taxon>Alphaproteobacteria</taxon>
        <taxon>Rhodobacterales</taxon>
        <taxon>Roseobacteraceae</taxon>
        <taxon>Tranquillimonas</taxon>
    </lineage>
</organism>
<name>A0A1H9VDQ8_9RHOB</name>
<dbReference type="EMBL" id="FOGU01000007">
    <property type="protein sequence ID" value="SES19574.1"/>
    <property type="molecule type" value="Genomic_DNA"/>
</dbReference>
<reference evidence="3 4" key="1">
    <citation type="submission" date="2016-10" db="EMBL/GenBank/DDBJ databases">
        <authorList>
            <person name="de Groot N.N."/>
        </authorList>
    </citation>
    <scope>NUCLEOTIDE SEQUENCE [LARGE SCALE GENOMIC DNA]</scope>
    <source>
        <strain evidence="3 4">DSM 23042</strain>
    </source>
</reference>
<keyword evidence="1" id="KW-0472">Membrane</keyword>
<proteinExistence type="predicted"/>
<feature type="transmembrane region" description="Helical" evidence="1">
    <location>
        <begin position="42"/>
        <end position="63"/>
    </location>
</feature>
<evidence type="ECO:0000313" key="4">
    <source>
        <dbReference type="Proteomes" id="UP000198885"/>
    </source>
</evidence>
<dbReference type="AlphaFoldDB" id="A0A1H9VDQ8"/>
<gene>
    <name evidence="3" type="ORF">SAMN04490244_10722</name>
</gene>
<evidence type="ECO:0000313" key="3">
    <source>
        <dbReference type="EMBL" id="SES19574.1"/>
    </source>
</evidence>
<evidence type="ECO:0000259" key="2">
    <source>
        <dbReference type="Pfam" id="PF07331"/>
    </source>
</evidence>
<feature type="transmembrane region" description="Helical" evidence="1">
    <location>
        <begin position="120"/>
        <end position="138"/>
    </location>
</feature>
<dbReference type="OrthoDB" id="8907787at2"/>
<evidence type="ECO:0000256" key="1">
    <source>
        <dbReference type="SAM" id="Phobius"/>
    </source>
</evidence>
<protein>
    <submittedName>
        <fullName evidence="3">Putative tricarboxylic transport membrane protein</fullName>
    </submittedName>
</protein>
<keyword evidence="4" id="KW-1185">Reference proteome</keyword>
<keyword evidence="1" id="KW-0812">Transmembrane</keyword>
<dbReference type="Proteomes" id="UP000198885">
    <property type="component" value="Unassembled WGS sequence"/>
</dbReference>
<accession>A0A1H9VDQ8</accession>
<keyword evidence="1" id="KW-1133">Transmembrane helix</keyword>
<dbReference type="RefSeq" id="WP_092694173.1">
    <property type="nucleotide sequence ID" value="NZ_FOGU01000007.1"/>
</dbReference>
<feature type="transmembrane region" description="Helical" evidence="1">
    <location>
        <begin position="75"/>
        <end position="91"/>
    </location>
</feature>
<feature type="domain" description="DUF1468" evidence="2">
    <location>
        <begin position="10"/>
        <end position="143"/>
    </location>
</feature>
<dbReference type="Pfam" id="PF07331">
    <property type="entry name" value="TctB"/>
    <property type="match status" value="1"/>
</dbReference>
<dbReference type="InterPro" id="IPR009936">
    <property type="entry name" value="DUF1468"/>
</dbReference>
<sequence length="152" mass="15273">MADTRDLVTGSALCALGAAMAIVARGFPTVGGMAYGPDLFPTIVAVGLVASGLGIAAEGLAAGRNRPDEDGGRRLGPLVGILAVIAFFALALDPLGFHIAAAISLLCSVRLFGGGMVAGTALALVGPVVLHAVFYSVLRVPLPWGLLLPVAW</sequence>